<dbReference type="PANTHER" id="PTHR43771">
    <property type="entry name" value="PHOSPHOMANNOMUTASE"/>
    <property type="match status" value="1"/>
</dbReference>
<accession>A0A2M7CPX4</accession>
<gene>
    <name evidence="8" type="ORF">COS33_01760</name>
</gene>
<feature type="domain" description="Alpha-D-phosphohexomutase alpha/beta/alpha" evidence="7">
    <location>
        <begin position="23"/>
        <end position="147"/>
    </location>
</feature>
<evidence type="ECO:0000313" key="9">
    <source>
        <dbReference type="Proteomes" id="UP000230595"/>
    </source>
</evidence>
<dbReference type="Pfam" id="PF02878">
    <property type="entry name" value="PGM_PMM_I"/>
    <property type="match status" value="1"/>
</dbReference>
<name>A0A2M7CPX4_9BACT</name>
<evidence type="ECO:0000256" key="6">
    <source>
        <dbReference type="ARBA" id="ARBA00023235"/>
    </source>
</evidence>
<comment type="caution">
    <text evidence="8">The sequence shown here is derived from an EMBL/GenBank/DDBJ whole genome shotgun (WGS) entry which is preliminary data.</text>
</comment>
<proteinExistence type="inferred from homology"/>
<keyword evidence="5" id="KW-0460">Magnesium</keyword>
<dbReference type="InterPro" id="IPR005844">
    <property type="entry name" value="A-D-PHexomutase_a/b/a-I"/>
</dbReference>
<evidence type="ECO:0000256" key="5">
    <source>
        <dbReference type="ARBA" id="ARBA00022842"/>
    </source>
</evidence>
<dbReference type="GO" id="GO:0005975">
    <property type="term" value="P:carbohydrate metabolic process"/>
    <property type="evidence" value="ECO:0007669"/>
    <property type="project" value="InterPro"/>
</dbReference>
<evidence type="ECO:0000256" key="2">
    <source>
        <dbReference type="ARBA" id="ARBA00010231"/>
    </source>
</evidence>
<dbReference type="AlphaFoldDB" id="A0A2M7CPX4"/>
<dbReference type="Gene3D" id="3.40.120.10">
    <property type="entry name" value="Alpha-D-Glucose-1,6-Bisphosphate, subunit A, domain 3"/>
    <property type="match status" value="1"/>
</dbReference>
<sequence>MNPTHNLHNSLITQIMCGMNPDIFKAYDIRGKYPNEINEKIVSDIIVTLIKNLKPKTIVIGHDARLSSPKLYKAATKELKHFNILKNIKIIKGGLMTTPMLYFLVNYFNADLGIMITASHNPKEYNGLKIVGKNAIPISGKEIYKLVNQKLVNRN</sequence>
<organism evidence="8 9">
    <name type="scientific">Candidatus Wolfebacteria bacterium CG02_land_8_20_14_3_00_37_12</name>
    <dbReference type="NCBI Taxonomy" id="1975066"/>
    <lineage>
        <taxon>Bacteria</taxon>
        <taxon>Candidatus Wolfeibacteriota</taxon>
    </lineage>
</organism>
<dbReference type="InterPro" id="IPR016055">
    <property type="entry name" value="A-D-PHexomutase_a/b/a-I/II/III"/>
</dbReference>
<protein>
    <recommendedName>
        <fullName evidence="7">Alpha-D-phosphohexomutase alpha/beta/alpha domain-containing protein</fullName>
    </recommendedName>
</protein>
<dbReference type="PANTHER" id="PTHR43771:SF1">
    <property type="entry name" value="PHOSPHOMANNOMUTASE"/>
    <property type="match status" value="1"/>
</dbReference>
<keyword evidence="4" id="KW-0479">Metal-binding</keyword>
<reference evidence="9" key="1">
    <citation type="submission" date="2017-09" db="EMBL/GenBank/DDBJ databases">
        <title>Depth-based differentiation of microbial function through sediment-hosted aquifers and enrichment of novel symbionts in the deep terrestrial subsurface.</title>
        <authorList>
            <person name="Probst A.J."/>
            <person name="Ladd B."/>
            <person name="Jarett J.K."/>
            <person name="Geller-Mcgrath D.E."/>
            <person name="Sieber C.M.K."/>
            <person name="Emerson J.B."/>
            <person name="Anantharaman K."/>
            <person name="Thomas B.C."/>
            <person name="Malmstrom R."/>
            <person name="Stieglmeier M."/>
            <person name="Klingl A."/>
            <person name="Woyke T."/>
            <person name="Ryan C.M."/>
            <person name="Banfield J.F."/>
        </authorList>
    </citation>
    <scope>NUCLEOTIDE SEQUENCE [LARGE SCALE GENOMIC DNA]</scope>
</reference>
<dbReference type="Proteomes" id="UP000230595">
    <property type="component" value="Unassembled WGS sequence"/>
</dbReference>
<evidence type="ECO:0000256" key="4">
    <source>
        <dbReference type="ARBA" id="ARBA00022723"/>
    </source>
</evidence>
<keyword evidence="3" id="KW-0597">Phosphoprotein</keyword>
<dbReference type="PROSITE" id="PS00710">
    <property type="entry name" value="PGM_PMM"/>
    <property type="match status" value="1"/>
</dbReference>
<dbReference type="GO" id="GO:0016868">
    <property type="term" value="F:intramolecular phosphotransferase activity"/>
    <property type="evidence" value="ECO:0007669"/>
    <property type="project" value="InterPro"/>
</dbReference>
<evidence type="ECO:0000259" key="7">
    <source>
        <dbReference type="Pfam" id="PF02878"/>
    </source>
</evidence>
<keyword evidence="6" id="KW-0413">Isomerase</keyword>
<dbReference type="SUPFAM" id="SSF53738">
    <property type="entry name" value="Phosphoglucomutase, first 3 domains"/>
    <property type="match status" value="1"/>
</dbReference>
<comment type="similarity">
    <text evidence="2">Belongs to the phosphohexose mutase family.</text>
</comment>
<evidence type="ECO:0000256" key="1">
    <source>
        <dbReference type="ARBA" id="ARBA00001946"/>
    </source>
</evidence>
<evidence type="ECO:0000256" key="3">
    <source>
        <dbReference type="ARBA" id="ARBA00022553"/>
    </source>
</evidence>
<dbReference type="GO" id="GO:0000287">
    <property type="term" value="F:magnesium ion binding"/>
    <property type="evidence" value="ECO:0007669"/>
    <property type="project" value="InterPro"/>
</dbReference>
<comment type="cofactor">
    <cofactor evidence="1">
        <name>Mg(2+)</name>
        <dbReference type="ChEBI" id="CHEBI:18420"/>
    </cofactor>
</comment>
<dbReference type="EMBL" id="PEUH01000040">
    <property type="protein sequence ID" value="PIV31718.1"/>
    <property type="molecule type" value="Genomic_DNA"/>
</dbReference>
<dbReference type="InterPro" id="IPR016066">
    <property type="entry name" value="A-D-PHexomutase_CS"/>
</dbReference>
<evidence type="ECO:0000313" key="8">
    <source>
        <dbReference type="EMBL" id="PIV31718.1"/>
    </source>
</evidence>